<evidence type="ECO:0000313" key="2">
    <source>
        <dbReference type="Proteomes" id="UP001433508"/>
    </source>
</evidence>
<comment type="caution">
    <text evidence="1">The sequence shown here is derived from an EMBL/GenBank/DDBJ whole genome shotgun (WGS) entry which is preliminary data.</text>
</comment>
<dbReference type="EMBL" id="MU971403">
    <property type="protein sequence ID" value="KAK9235834.1"/>
    <property type="molecule type" value="Genomic_DNA"/>
</dbReference>
<proteinExistence type="predicted"/>
<accession>A0ACC3SVZ5</accession>
<name>A0ACC3SVZ5_LIPKO</name>
<reference evidence="2" key="1">
    <citation type="journal article" date="2024" name="Front. Bioeng. Biotechnol.">
        <title>Genome-scale model development and genomic sequencing of the oleaginous clade Lipomyces.</title>
        <authorList>
            <person name="Czajka J.J."/>
            <person name="Han Y."/>
            <person name="Kim J."/>
            <person name="Mondo S.J."/>
            <person name="Hofstad B.A."/>
            <person name="Robles A."/>
            <person name="Haridas S."/>
            <person name="Riley R."/>
            <person name="LaButti K."/>
            <person name="Pangilinan J."/>
            <person name="Andreopoulos W."/>
            <person name="Lipzen A."/>
            <person name="Yan J."/>
            <person name="Wang M."/>
            <person name="Ng V."/>
            <person name="Grigoriev I.V."/>
            <person name="Spatafora J.W."/>
            <person name="Magnuson J.K."/>
            <person name="Baker S.E."/>
            <person name="Pomraning K.R."/>
        </authorList>
    </citation>
    <scope>NUCLEOTIDE SEQUENCE [LARGE SCALE GENOMIC DNA]</scope>
    <source>
        <strain evidence="2">CBS 7786</strain>
    </source>
</reference>
<protein>
    <submittedName>
        <fullName evidence="1">RNA polymerase III subunit Rpc25-domain-containing protein</fullName>
    </submittedName>
</protein>
<sequence length="228" mass="25703">MFVLSKFSDLVRIEPSKFSQSTEAALEDEINAKYANKVVQDVGLCLCLFDILEVGDGLIRHGDGGAYINTVFRLVVFRPFVGEVLVGWISSCSEEGIRVRMDFFDDIFIPKEYLFEGCIFVPSEQAWVWRTEHDLYLDTNEKIRFKVEQEIFTDQSPQGPKNILAEEGGNNHNNNNHNNNGNNTSNNRDENAQQQMLLHGGGGPNIAPPYSLVGSCQTYGMGLVTWWD</sequence>
<gene>
    <name evidence="1" type="ORF">V1525DRAFT_408825</name>
</gene>
<organism evidence="1 2">
    <name type="scientific">Lipomyces kononenkoae</name>
    <name type="common">Yeast</name>
    <dbReference type="NCBI Taxonomy" id="34357"/>
    <lineage>
        <taxon>Eukaryota</taxon>
        <taxon>Fungi</taxon>
        <taxon>Dikarya</taxon>
        <taxon>Ascomycota</taxon>
        <taxon>Saccharomycotina</taxon>
        <taxon>Lipomycetes</taxon>
        <taxon>Lipomycetales</taxon>
        <taxon>Lipomycetaceae</taxon>
        <taxon>Lipomyces</taxon>
    </lineage>
</organism>
<dbReference type="Proteomes" id="UP001433508">
    <property type="component" value="Unassembled WGS sequence"/>
</dbReference>
<evidence type="ECO:0000313" key="1">
    <source>
        <dbReference type="EMBL" id="KAK9235834.1"/>
    </source>
</evidence>
<keyword evidence="2" id="KW-1185">Reference proteome</keyword>